<evidence type="ECO:0000256" key="1">
    <source>
        <dbReference type="SAM" id="MobiDB-lite"/>
    </source>
</evidence>
<keyword evidence="3" id="KW-1185">Reference proteome</keyword>
<dbReference type="EMBL" id="JBEVYD010000006">
    <property type="protein sequence ID" value="KAL3231759.1"/>
    <property type="molecule type" value="Genomic_DNA"/>
</dbReference>
<dbReference type="SUPFAM" id="SSF117281">
    <property type="entry name" value="Kelch motif"/>
    <property type="match status" value="1"/>
</dbReference>
<sequence>MPGIKGGLSEESSKQGSPAFMVIPGSINPFLKTNSNLANYRQYETLHYGTNYASIFANSMDKEHGERISMENERLLKIYYEYRSAYSNILNNNLNSANNSYTNLSALNVDSNEHHRNASLTSSIETSVLQNERQSIYKVLNEFLVNRATKLNPTLLKEIIDFEESHPKLQSPFQNFFDNYDAADIDENEAETSVFAGKKNPSSYFYSSKPYLLYYKKPLSVKLRDSDIINRHNLWMPIIKKRYQHMIKSQDDLMMLENSTPENRNEVYNSTNYFRNKACPLFIKGLNFVPQNYDTYSGTSIVPSVFSEYKMPALIYHGSVELNKNVYIIGGLSASYRYEEEAPSLKDFYVDGIKNLPAPILSDLINNPSLISNPFVFVYSTLQSRFSRPEFSGSVPPPLICAKGSPLSDRYIFYYGGFEIKTETQIDENGKYYLKKKAFVNNLGYILDTETFKFTKVEVVNVGAASEKNKTFYPRFGHIQVSVCTDVSNSSTSSTDNISLLSSRRSSSHQIHHQNSLPTPMQSVRIPEHAKPPNYRTGSSNVVEKGRKYDSDPKLQTVSSALPYKYVNSVYIFGGYTQTEDDQYQALDDLWRIDIPIQSRGKRGFIKFASQAKLTVIPRGDTWPKARGFAAYTVAEIFPPMRSTLEHNLLTRLKEQYKIDSTTLASKSKTIFGNGLQPRKPEQSTDGMQDSSSNAQSQFSSHVSLSSLSNEARNGAGTPSSAIFNNSISAFQYRKNTLYNSKGLNLVMHGGSNHNEIFGGLWMFDFHNEVWTKNDLFGKEIQNEQGHEEQQDKEEKEEVEEEEESQDDMATRMHFVETFGMSPSKQKLKVEKEHSKKSQCKVVPIDLKLAGHDMAYEGHMMALLGGVTPRDIDIFFHDKAMDDHSFEVRPLLGENTVNIFDMETSILEGYKLKRDKDNNYEYIYEKDRPSQAHSIMTTAGSAIHVNGSIYLVGGLVSLRSELKDIKMRATILQLILPPISLSY</sequence>
<organism evidence="2 3">
    <name type="scientific">Nakaseomyces bracarensis</name>
    <dbReference type="NCBI Taxonomy" id="273131"/>
    <lineage>
        <taxon>Eukaryota</taxon>
        <taxon>Fungi</taxon>
        <taxon>Dikarya</taxon>
        <taxon>Ascomycota</taxon>
        <taxon>Saccharomycotina</taxon>
        <taxon>Saccharomycetes</taxon>
        <taxon>Saccharomycetales</taxon>
        <taxon>Saccharomycetaceae</taxon>
        <taxon>Nakaseomyces</taxon>
    </lineage>
</organism>
<comment type="caution">
    <text evidence="2">The sequence shown here is derived from an EMBL/GenBank/DDBJ whole genome shotgun (WGS) entry which is preliminary data.</text>
</comment>
<feature type="compositionally biased region" description="Acidic residues" evidence="1">
    <location>
        <begin position="797"/>
        <end position="807"/>
    </location>
</feature>
<feature type="compositionally biased region" description="Basic and acidic residues" evidence="1">
    <location>
        <begin position="783"/>
        <end position="796"/>
    </location>
</feature>
<reference evidence="2 3" key="1">
    <citation type="submission" date="2024-05" db="EMBL/GenBank/DDBJ databases">
        <title>Long read based assembly of the Candida bracarensis genome reveals expanded adhesin content.</title>
        <authorList>
            <person name="Marcet-Houben M."/>
            <person name="Ksiezopolska E."/>
            <person name="Gabaldon T."/>
        </authorList>
    </citation>
    <scope>NUCLEOTIDE SEQUENCE [LARGE SCALE GENOMIC DNA]</scope>
    <source>
        <strain evidence="2 3">CBM6</strain>
    </source>
</reference>
<gene>
    <name evidence="2" type="ORF">RNJ44_00294</name>
</gene>
<protein>
    <submittedName>
        <fullName evidence="2">Guanine nucleotide-binding protein subunit beta 2</fullName>
    </submittedName>
</protein>
<feature type="region of interest" description="Disordered" evidence="1">
    <location>
        <begin position="524"/>
        <end position="550"/>
    </location>
</feature>
<dbReference type="PANTHER" id="PTHR23244:SF471">
    <property type="entry name" value="GUANINE NUCLEOTIDE-BINDING PROTEIN SUBUNIT BETA 1-RELATED"/>
    <property type="match status" value="1"/>
</dbReference>
<dbReference type="InterPro" id="IPR015915">
    <property type="entry name" value="Kelch-typ_b-propeller"/>
</dbReference>
<feature type="region of interest" description="Disordered" evidence="1">
    <location>
        <begin position="670"/>
        <end position="721"/>
    </location>
</feature>
<dbReference type="PANTHER" id="PTHR23244">
    <property type="entry name" value="KELCH REPEAT DOMAIN"/>
    <property type="match status" value="1"/>
</dbReference>
<dbReference type="Proteomes" id="UP001623330">
    <property type="component" value="Unassembled WGS sequence"/>
</dbReference>
<feature type="region of interest" description="Disordered" evidence="1">
    <location>
        <begin position="783"/>
        <end position="808"/>
    </location>
</feature>
<dbReference type="Gene3D" id="2.120.10.80">
    <property type="entry name" value="Kelch-type beta propeller"/>
    <property type="match status" value="1"/>
</dbReference>
<name>A0ABR4NTF7_9SACH</name>
<evidence type="ECO:0000313" key="3">
    <source>
        <dbReference type="Proteomes" id="UP001623330"/>
    </source>
</evidence>
<accession>A0ABR4NTF7</accession>
<feature type="compositionally biased region" description="Low complexity" evidence="1">
    <location>
        <begin position="689"/>
        <end position="709"/>
    </location>
</feature>
<evidence type="ECO:0000313" key="2">
    <source>
        <dbReference type="EMBL" id="KAL3231759.1"/>
    </source>
</evidence>
<proteinExistence type="predicted"/>